<dbReference type="GO" id="GO:0004672">
    <property type="term" value="F:protein kinase activity"/>
    <property type="evidence" value="ECO:0007669"/>
    <property type="project" value="InterPro"/>
</dbReference>
<dbReference type="GO" id="GO:0005524">
    <property type="term" value="F:ATP binding"/>
    <property type="evidence" value="ECO:0007669"/>
    <property type="project" value="UniProtKB-KW"/>
</dbReference>
<dbReference type="SUPFAM" id="SSF56112">
    <property type="entry name" value="Protein kinase-like (PK-like)"/>
    <property type="match status" value="1"/>
</dbReference>
<dbReference type="SMART" id="SM00220">
    <property type="entry name" value="S_TKc"/>
    <property type="match status" value="1"/>
</dbReference>
<evidence type="ECO:0000256" key="2">
    <source>
        <dbReference type="ARBA" id="ARBA00022741"/>
    </source>
</evidence>
<gene>
    <name evidence="7" type="ORF">WJX74_005606</name>
</gene>
<dbReference type="InterPro" id="IPR011009">
    <property type="entry name" value="Kinase-like_dom_sf"/>
</dbReference>
<dbReference type="AlphaFoldDB" id="A0AAW1SDY3"/>
<dbReference type="Pfam" id="PF00069">
    <property type="entry name" value="Pkinase"/>
    <property type="match status" value="1"/>
</dbReference>
<comment type="caution">
    <text evidence="7">The sequence shown here is derived from an EMBL/GenBank/DDBJ whole genome shotgun (WGS) entry which is preliminary data.</text>
</comment>
<feature type="compositionally biased region" description="Polar residues" evidence="5">
    <location>
        <begin position="89"/>
        <end position="101"/>
    </location>
</feature>
<keyword evidence="3" id="KW-0418">Kinase</keyword>
<feature type="compositionally biased region" description="Polar residues" evidence="5">
    <location>
        <begin position="565"/>
        <end position="575"/>
    </location>
</feature>
<feature type="compositionally biased region" description="Polar residues" evidence="5">
    <location>
        <begin position="703"/>
        <end position="723"/>
    </location>
</feature>
<evidence type="ECO:0000313" key="7">
    <source>
        <dbReference type="EMBL" id="KAK9844695.1"/>
    </source>
</evidence>
<evidence type="ECO:0000313" key="8">
    <source>
        <dbReference type="Proteomes" id="UP001438707"/>
    </source>
</evidence>
<evidence type="ECO:0000259" key="6">
    <source>
        <dbReference type="PROSITE" id="PS50011"/>
    </source>
</evidence>
<feature type="region of interest" description="Disordered" evidence="5">
    <location>
        <begin position="50"/>
        <end position="71"/>
    </location>
</feature>
<reference evidence="7 8" key="1">
    <citation type="journal article" date="2024" name="Nat. Commun.">
        <title>Phylogenomics reveals the evolutionary origins of lichenization in chlorophyte algae.</title>
        <authorList>
            <person name="Puginier C."/>
            <person name="Libourel C."/>
            <person name="Otte J."/>
            <person name="Skaloud P."/>
            <person name="Haon M."/>
            <person name="Grisel S."/>
            <person name="Petersen M."/>
            <person name="Berrin J.G."/>
            <person name="Delaux P.M."/>
            <person name="Dal Grande F."/>
            <person name="Keller J."/>
        </authorList>
    </citation>
    <scope>NUCLEOTIDE SEQUENCE [LARGE SCALE GENOMIC DNA]</scope>
    <source>
        <strain evidence="7 8">SAG 2145</strain>
    </source>
</reference>
<feature type="region of interest" description="Disordered" evidence="5">
    <location>
        <begin position="530"/>
        <end position="585"/>
    </location>
</feature>
<evidence type="ECO:0000256" key="3">
    <source>
        <dbReference type="ARBA" id="ARBA00022777"/>
    </source>
</evidence>
<dbReference type="InterPro" id="IPR000719">
    <property type="entry name" value="Prot_kinase_dom"/>
</dbReference>
<evidence type="ECO:0000256" key="4">
    <source>
        <dbReference type="ARBA" id="ARBA00022840"/>
    </source>
</evidence>
<dbReference type="Gene3D" id="1.10.510.10">
    <property type="entry name" value="Transferase(Phosphotransferase) domain 1"/>
    <property type="match status" value="1"/>
</dbReference>
<feature type="compositionally biased region" description="Low complexity" evidence="5">
    <location>
        <begin position="102"/>
        <end position="118"/>
    </location>
</feature>
<organism evidence="7 8">
    <name type="scientific">Apatococcus lobatus</name>
    <dbReference type="NCBI Taxonomy" id="904363"/>
    <lineage>
        <taxon>Eukaryota</taxon>
        <taxon>Viridiplantae</taxon>
        <taxon>Chlorophyta</taxon>
        <taxon>core chlorophytes</taxon>
        <taxon>Trebouxiophyceae</taxon>
        <taxon>Chlorellales</taxon>
        <taxon>Chlorellaceae</taxon>
        <taxon>Apatococcus</taxon>
    </lineage>
</organism>
<keyword evidence="8" id="KW-1185">Reference proteome</keyword>
<dbReference type="Proteomes" id="UP001438707">
    <property type="component" value="Unassembled WGS sequence"/>
</dbReference>
<feature type="compositionally biased region" description="Polar residues" evidence="5">
    <location>
        <begin position="539"/>
        <end position="556"/>
    </location>
</feature>
<sequence>MVAVFQPEAARDSRVAVFPRRKSYSVSRSDSSPLSVLDFITVDSPLPVPGCTTPLTSPEAPVFDGSPSPNLPQSPLLASQKLFARLSSTNFRTPGRGTSSNIPPRAAQIARAPSPQRQKGARARFKGRKFGRSSSLNENKVLLATQLRRTPSLACPDLFHFDEHFIFLSVLGRTRLSEVFHVKHRETQESFAVKRSTKKLMSKAHRERCMHEIMAIAALPAHDNIVGQYRAWQQEGHFYLQMDLCEGGNLAELISNAVKLGEPLSESQIWDIFLDIAQGLDFLHMNGVVHLDIKPENLYRDLEGMTKIGDFGLAVLRHAWDWEEGDGDFVAPELLRPGGHAEPSADIFSFGATLYELSTGERLPRTSSQINLPGRSELLQSTIRQMLLRNPVGRPSAATLCDLSLTQVESHSDDEANPVLAASCLTPRDQRLVSPQSAATLNATASYQGFYMHGRSQLTPIAAGETPCSAEALPSPGVLLSKQAAKRRSTTPFNTPFLQCQLMGTFDSPSSSPSSPHIPICGSALPVGPSNACQPPRSGAQSSRATCHDSPSQMSTSDRDRLQVRATSSLQSGTASEGVPSPAECQDPWRMGLPSCRSSPAALGAPLFVTSERSGLLSGVSSPLQSAAAAAQESRLHSPHLTQLQLPCQEQQQAFQPSLLRAQCLQLQLSPSTTSTHHPRTQLEQGLASTASEYQQPGARPDNSCQGQQDMTQSSKSQAQDAGQLQLPDQLLHQAQNQHRPGVPSLEVPDISPATPVQCESPWTDSAGGLALHGPAPHSSFWRRPASHNGLPGFGAGLDSPPCPAASSAQDNLGAATSAVSSMPYRTPILNPGAPADGHGASFSRESPTFHALPPCFVSETPVVEQRKRRPGRLAEQGGLQDALGSSYEANAKGQHWRPPHAMTRKWQGTTEHTQESAKPHSADALNLIPESFVDQNRPAVEQVISPFSIPQSSPSDYEGPKLSAESPFSIRQPLHWQMSHSSSSRCMSSHDPSLLMHSVSSHASATGALSQSSSGSLHSYQAANTWRAADHPSLSLSLPDASWLHDHPANAAMPWSLQATAAALQDQGNSMQPTGSLPEITSGEAIPSTCPQQLTHLQPEAKSRMPSSTSAAEAECPIVVHKALGEPGLVLARCLGPTLQQRVPGLKRHASQSLSSRMSDMQLDSDHD</sequence>
<dbReference type="InterPro" id="IPR050339">
    <property type="entry name" value="CC_SR_Kinase"/>
</dbReference>
<dbReference type="PROSITE" id="PS50011">
    <property type="entry name" value="PROTEIN_KINASE_DOM"/>
    <property type="match status" value="1"/>
</dbReference>
<dbReference type="GO" id="GO:0005737">
    <property type="term" value="C:cytoplasm"/>
    <property type="evidence" value="ECO:0007669"/>
    <property type="project" value="TreeGrafter"/>
</dbReference>
<evidence type="ECO:0000256" key="5">
    <source>
        <dbReference type="SAM" id="MobiDB-lite"/>
    </source>
</evidence>
<keyword evidence="1" id="KW-0808">Transferase</keyword>
<feature type="region of interest" description="Disordered" evidence="5">
    <location>
        <begin position="688"/>
        <end position="723"/>
    </location>
</feature>
<dbReference type="Gene3D" id="3.30.200.20">
    <property type="entry name" value="Phosphorylase Kinase, domain 1"/>
    <property type="match status" value="1"/>
</dbReference>
<evidence type="ECO:0000256" key="1">
    <source>
        <dbReference type="ARBA" id="ARBA00022679"/>
    </source>
</evidence>
<feature type="compositionally biased region" description="Basic residues" evidence="5">
    <location>
        <begin position="119"/>
        <end position="130"/>
    </location>
</feature>
<keyword evidence="4" id="KW-0067">ATP-binding</keyword>
<accession>A0AAW1SDY3</accession>
<feature type="region of interest" description="Disordered" evidence="5">
    <location>
        <begin position="89"/>
        <end position="130"/>
    </location>
</feature>
<dbReference type="PANTHER" id="PTHR11042">
    <property type="entry name" value="EUKARYOTIC TRANSLATION INITIATION FACTOR 2-ALPHA KINASE EIF2-ALPHA KINASE -RELATED"/>
    <property type="match status" value="1"/>
</dbReference>
<feature type="region of interest" description="Disordered" evidence="5">
    <location>
        <begin position="1145"/>
        <end position="1169"/>
    </location>
</feature>
<protein>
    <recommendedName>
        <fullName evidence="6">Protein kinase domain-containing protein</fullName>
    </recommendedName>
</protein>
<feature type="domain" description="Protein kinase" evidence="6">
    <location>
        <begin position="165"/>
        <end position="420"/>
    </location>
</feature>
<dbReference type="PANTHER" id="PTHR11042:SF189">
    <property type="entry name" value="PROTEIN KINASE DOMAIN-CONTAINING PROTEIN"/>
    <property type="match status" value="1"/>
</dbReference>
<dbReference type="GO" id="GO:0005634">
    <property type="term" value="C:nucleus"/>
    <property type="evidence" value="ECO:0007669"/>
    <property type="project" value="TreeGrafter"/>
</dbReference>
<dbReference type="EMBL" id="JALJOS010000001">
    <property type="protein sequence ID" value="KAK9844695.1"/>
    <property type="molecule type" value="Genomic_DNA"/>
</dbReference>
<keyword evidence="2" id="KW-0547">Nucleotide-binding</keyword>
<name>A0AAW1SDY3_9CHLO</name>
<feature type="region of interest" description="Disordered" evidence="5">
    <location>
        <begin position="736"/>
        <end position="771"/>
    </location>
</feature>
<proteinExistence type="predicted"/>